<evidence type="ECO:0000313" key="1">
    <source>
        <dbReference type="EMBL" id="KAI5654785.1"/>
    </source>
</evidence>
<dbReference type="EMBL" id="CM044707">
    <property type="protein sequence ID" value="KAI5654785.1"/>
    <property type="molecule type" value="Genomic_DNA"/>
</dbReference>
<sequence length="230" mass="25760">MTIGKCTPYVVLLIGFTGRSVNFSALNQLKAKVSTYFLTLEVRTTIGLFAIRGDRGAGREYLLATRAETKQDKAKGYLSLVPMKLRHYISKYNGTPAGTTTSRRRIHITELDNKELAYALKYEFTASNNESKYEALIAGLRMALAMNMEQLIICGDYKVVFGHVTGSLKAKEDNMRKYSTLVKSLIKGFATTWFKKINRKHNRKADELSKVIEGERISGGMAGAFIAEKH</sequence>
<accession>A0ACC0A3F0</accession>
<organism evidence="1 2">
    <name type="scientific">Catharanthus roseus</name>
    <name type="common">Madagascar periwinkle</name>
    <name type="synonym">Vinca rosea</name>
    <dbReference type="NCBI Taxonomy" id="4058"/>
    <lineage>
        <taxon>Eukaryota</taxon>
        <taxon>Viridiplantae</taxon>
        <taxon>Streptophyta</taxon>
        <taxon>Embryophyta</taxon>
        <taxon>Tracheophyta</taxon>
        <taxon>Spermatophyta</taxon>
        <taxon>Magnoliopsida</taxon>
        <taxon>eudicotyledons</taxon>
        <taxon>Gunneridae</taxon>
        <taxon>Pentapetalae</taxon>
        <taxon>asterids</taxon>
        <taxon>lamiids</taxon>
        <taxon>Gentianales</taxon>
        <taxon>Apocynaceae</taxon>
        <taxon>Rauvolfioideae</taxon>
        <taxon>Vinceae</taxon>
        <taxon>Catharanthinae</taxon>
        <taxon>Catharanthus</taxon>
    </lineage>
</organism>
<dbReference type="Proteomes" id="UP001060085">
    <property type="component" value="Linkage Group LG07"/>
</dbReference>
<gene>
    <name evidence="1" type="ORF">M9H77_31972</name>
</gene>
<protein>
    <submittedName>
        <fullName evidence="1">Uncharacterized protein</fullName>
    </submittedName>
</protein>
<comment type="caution">
    <text evidence="1">The sequence shown here is derived from an EMBL/GenBank/DDBJ whole genome shotgun (WGS) entry which is preliminary data.</text>
</comment>
<name>A0ACC0A3F0_CATRO</name>
<keyword evidence="2" id="KW-1185">Reference proteome</keyword>
<proteinExistence type="predicted"/>
<reference evidence="2" key="1">
    <citation type="journal article" date="2023" name="Nat. Plants">
        <title>Single-cell RNA sequencing provides a high-resolution roadmap for understanding the multicellular compartmentation of specialized metabolism.</title>
        <authorList>
            <person name="Sun S."/>
            <person name="Shen X."/>
            <person name="Li Y."/>
            <person name="Li Y."/>
            <person name="Wang S."/>
            <person name="Li R."/>
            <person name="Zhang H."/>
            <person name="Shen G."/>
            <person name="Guo B."/>
            <person name="Wei J."/>
            <person name="Xu J."/>
            <person name="St-Pierre B."/>
            <person name="Chen S."/>
            <person name="Sun C."/>
        </authorList>
    </citation>
    <scope>NUCLEOTIDE SEQUENCE [LARGE SCALE GENOMIC DNA]</scope>
</reference>
<evidence type="ECO:0000313" key="2">
    <source>
        <dbReference type="Proteomes" id="UP001060085"/>
    </source>
</evidence>